<dbReference type="EMBL" id="UOEH01000178">
    <property type="protein sequence ID" value="VAV95878.1"/>
    <property type="molecule type" value="Genomic_DNA"/>
</dbReference>
<gene>
    <name evidence="1" type="ORF">MNBD_ALPHA05-1466</name>
</gene>
<name>A0A3B0S678_9ZZZZ</name>
<sequence>MPDPQISDQPLQTRIAAIGADGYVTADEVLFLRRSVFADGVVSAEELDALFALGDRAQEGDAEWAQFFAEAAADFYLREEEPQGYLTAAEFQTLKARVTRDGFANRLELGLLVKLMETATQTPPEMAAFVGEQIKQAVLGKPDGPAIDKVEIMLTRRYLFAAGGDGNVAVTRREAELLFDINDAIGKSQDTPAWTELFVQGIVNHLMAHLGYKAPSREEAFRRDAWMRDQTVDVGGFFKRMLSGGFTALKDAYSTPSDEADFNNERDDDIAEAAKVTGEEAAWLAARIGRDGAFDINERQLIERMRSLRKDLPEDLRALLDRAA</sequence>
<protein>
    <submittedName>
        <fullName evidence="1">Uncharacterized protein</fullName>
    </submittedName>
</protein>
<dbReference type="AlphaFoldDB" id="A0A3B0S678"/>
<reference evidence="1" key="1">
    <citation type="submission" date="2018-06" db="EMBL/GenBank/DDBJ databases">
        <authorList>
            <person name="Zhirakovskaya E."/>
        </authorList>
    </citation>
    <scope>NUCLEOTIDE SEQUENCE</scope>
</reference>
<evidence type="ECO:0000313" key="1">
    <source>
        <dbReference type="EMBL" id="VAV95878.1"/>
    </source>
</evidence>
<accession>A0A3B0S678</accession>
<organism evidence="1">
    <name type="scientific">hydrothermal vent metagenome</name>
    <dbReference type="NCBI Taxonomy" id="652676"/>
    <lineage>
        <taxon>unclassified sequences</taxon>
        <taxon>metagenomes</taxon>
        <taxon>ecological metagenomes</taxon>
    </lineage>
</organism>
<proteinExistence type="predicted"/>